<comment type="caution">
    <text evidence="3">The sequence shown here is derived from an EMBL/GenBank/DDBJ whole genome shotgun (WGS) entry which is preliminary data.</text>
</comment>
<keyword evidence="2" id="KW-0732">Signal</keyword>
<dbReference type="Proteomes" id="UP000766246">
    <property type="component" value="Unassembled WGS sequence"/>
</dbReference>
<evidence type="ECO:0000256" key="2">
    <source>
        <dbReference type="SAM" id="SignalP"/>
    </source>
</evidence>
<organism evidence="3 4">
    <name type="scientific">Pseudobutyrivibrio ruminis</name>
    <dbReference type="NCBI Taxonomy" id="46206"/>
    <lineage>
        <taxon>Bacteria</taxon>
        <taxon>Bacillati</taxon>
        <taxon>Bacillota</taxon>
        <taxon>Clostridia</taxon>
        <taxon>Lachnospirales</taxon>
        <taxon>Lachnospiraceae</taxon>
        <taxon>Pseudobutyrivibrio</taxon>
    </lineage>
</organism>
<feature type="compositionally biased region" description="Polar residues" evidence="1">
    <location>
        <begin position="96"/>
        <end position="109"/>
    </location>
</feature>
<proteinExistence type="predicted"/>
<reference evidence="3" key="1">
    <citation type="submission" date="2019-04" db="EMBL/GenBank/DDBJ databases">
        <title>Evolution of Biomass-Degrading Anaerobic Consortia Revealed by Metagenomics.</title>
        <authorList>
            <person name="Peng X."/>
        </authorList>
    </citation>
    <scope>NUCLEOTIDE SEQUENCE</scope>
    <source>
        <strain evidence="3">SIG311</strain>
    </source>
</reference>
<feature type="region of interest" description="Disordered" evidence="1">
    <location>
        <begin position="338"/>
        <end position="540"/>
    </location>
</feature>
<evidence type="ECO:0000313" key="3">
    <source>
        <dbReference type="EMBL" id="MBE5920394.1"/>
    </source>
</evidence>
<name>A0A927U8R2_9FIRM</name>
<dbReference type="AlphaFoldDB" id="A0A927U8R2"/>
<feature type="compositionally biased region" description="Polar residues" evidence="1">
    <location>
        <begin position="471"/>
        <end position="499"/>
    </location>
</feature>
<feature type="compositionally biased region" description="Low complexity" evidence="1">
    <location>
        <begin position="60"/>
        <end position="71"/>
    </location>
</feature>
<feature type="compositionally biased region" description="Acidic residues" evidence="1">
    <location>
        <begin position="338"/>
        <end position="358"/>
    </location>
</feature>
<sequence>MKKTYAVLIVIVIALNPIIAFATGGDSIDEVIEQTTETQNKETTPAVPGETPAGTPADVTPEITPNPNTTPDVQDETLINNPESNDNITPVVPDDVQSNLDTTQNSEESLNPVPEDTPGIESTVENNAISEETTSDESKLVHEHSFTYTDNGDGTHTKKCTEKIHSKSEDESSTEDILKDCDFEEVEECTYDENNICIYCDSKKPEEKIVFEPSISISVSNDNCKIGESNPLIEMQLSDSNFDIAYAQVCFADYSNNQYINVGLSQGKYYDSSQESFVQTGNDKWYACPDVSQDYKSGKLSMRSLFIRSTTGEFVHYSIESDSLPEAYSNICVNLKDDEADSQEPTTDDVITEPEPYETPEHGSGEYTEPEIPDEETTPDESNVPVTDPNPDSDSDTKPETGNTPETGNNPGTGTTPDTGNNSGTGTAPETGNNPGTGNTPDTGNNPGAGNTPDTGTTPGTGNTPDTGENSGTETKPGSESAETPETPADSGTVSPTTPSDEDKSEEKVDDAKTSEDSESSQDTKKDNKNDKKDENAEKIAQWQKQQMENLKKAMEQFFNNLKKWFRFW</sequence>
<protein>
    <submittedName>
        <fullName evidence="3">Uncharacterized protein</fullName>
    </submittedName>
</protein>
<gene>
    <name evidence="3" type="ORF">E7272_11210</name>
</gene>
<dbReference type="EMBL" id="SVER01000031">
    <property type="protein sequence ID" value="MBE5920394.1"/>
    <property type="molecule type" value="Genomic_DNA"/>
</dbReference>
<evidence type="ECO:0000256" key="1">
    <source>
        <dbReference type="SAM" id="MobiDB-lite"/>
    </source>
</evidence>
<feature type="compositionally biased region" description="Low complexity" evidence="1">
    <location>
        <begin position="400"/>
        <end position="470"/>
    </location>
</feature>
<evidence type="ECO:0000313" key="4">
    <source>
        <dbReference type="Proteomes" id="UP000766246"/>
    </source>
</evidence>
<accession>A0A927U8R2</accession>
<feature type="compositionally biased region" description="Polar residues" evidence="1">
    <location>
        <begin position="77"/>
        <end position="88"/>
    </location>
</feature>
<feature type="region of interest" description="Disordered" evidence="1">
    <location>
        <begin position="36"/>
        <end position="120"/>
    </location>
</feature>
<feature type="compositionally biased region" description="Basic and acidic residues" evidence="1">
    <location>
        <begin position="501"/>
        <end position="538"/>
    </location>
</feature>
<feature type="compositionally biased region" description="Acidic residues" evidence="1">
    <location>
        <begin position="368"/>
        <end position="379"/>
    </location>
</feature>
<feature type="signal peptide" evidence="2">
    <location>
        <begin position="1"/>
        <end position="22"/>
    </location>
</feature>
<feature type="chain" id="PRO_5037841263" evidence="2">
    <location>
        <begin position="23"/>
        <end position="569"/>
    </location>
</feature>